<comment type="caution">
    <text evidence="1">The sequence shown here is derived from an EMBL/GenBank/DDBJ whole genome shotgun (WGS) entry which is preliminary data.</text>
</comment>
<dbReference type="OrthoDB" id="2307739at2"/>
<proteinExistence type="predicted"/>
<gene>
    <name evidence="1" type="ORF">FC89_GL002141</name>
</gene>
<protein>
    <submittedName>
        <fullName evidence="1">Uncharacterized protein</fullName>
    </submittedName>
</protein>
<name>A0A0R1VGN9_9LACO</name>
<organism evidence="1 2">
    <name type="scientific">Liquorilactobacillus ghanensis DSM 18630</name>
    <dbReference type="NCBI Taxonomy" id="1423750"/>
    <lineage>
        <taxon>Bacteria</taxon>
        <taxon>Bacillati</taxon>
        <taxon>Bacillota</taxon>
        <taxon>Bacilli</taxon>
        <taxon>Lactobacillales</taxon>
        <taxon>Lactobacillaceae</taxon>
        <taxon>Liquorilactobacillus</taxon>
    </lineage>
</organism>
<reference evidence="1 2" key="1">
    <citation type="journal article" date="2015" name="Genome Announc.">
        <title>Expanding the biotechnology potential of lactobacilli through comparative genomics of 213 strains and associated genera.</title>
        <authorList>
            <person name="Sun Z."/>
            <person name="Harris H.M."/>
            <person name="McCann A."/>
            <person name="Guo C."/>
            <person name="Argimon S."/>
            <person name="Zhang W."/>
            <person name="Yang X."/>
            <person name="Jeffery I.B."/>
            <person name="Cooney J.C."/>
            <person name="Kagawa T.F."/>
            <person name="Liu W."/>
            <person name="Song Y."/>
            <person name="Salvetti E."/>
            <person name="Wrobel A."/>
            <person name="Rasinkangas P."/>
            <person name="Parkhill J."/>
            <person name="Rea M.C."/>
            <person name="O'Sullivan O."/>
            <person name="Ritari J."/>
            <person name="Douillard F.P."/>
            <person name="Paul Ross R."/>
            <person name="Yang R."/>
            <person name="Briner A.E."/>
            <person name="Felis G.E."/>
            <person name="de Vos W.M."/>
            <person name="Barrangou R."/>
            <person name="Klaenhammer T.R."/>
            <person name="Caufield P.W."/>
            <person name="Cui Y."/>
            <person name="Zhang H."/>
            <person name="O'Toole P.W."/>
        </authorList>
    </citation>
    <scope>NUCLEOTIDE SEQUENCE [LARGE SCALE GENOMIC DNA]</scope>
    <source>
        <strain evidence="1 2">DSM 18630</strain>
    </source>
</reference>
<dbReference type="Proteomes" id="UP000051451">
    <property type="component" value="Unassembled WGS sequence"/>
</dbReference>
<dbReference type="EMBL" id="AZGB01000027">
    <property type="protein sequence ID" value="KRM04461.1"/>
    <property type="molecule type" value="Genomic_DNA"/>
</dbReference>
<evidence type="ECO:0000313" key="2">
    <source>
        <dbReference type="Proteomes" id="UP000051451"/>
    </source>
</evidence>
<dbReference type="RefSeq" id="WP_157060717.1">
    <property type="nucleotide sequence ID" value="NZ_AZGB01000027.1"/>
</dbReference>
<sequence length="56" mass="6230">MISNDDEVLAKVKGTCGIVYVFSDRVVISRKSITGFFGQGIKGDKTIYFKDIKVIE</sequence>
<evidence type="ECO:0000313" key="1">
    <source>
        <dbReference type="EMBL" id="KRM04461.1"/>
    </source>
</evidence>
<dbReference type="AlphaFoldDB" id="A0A0R1VGN9"/>
<dbReference type="PATRIC" id="fig|1423750.3.peg.2183"/>
<keyword evidence="2" id="KW-1185">Reference proteome</keyword>
<accession>A0A0R1VGN9</accession>
<dbReference type="GeneID" id="98320178"/>